<evidence type="ECO:0000256" key="5">
    <source>
        <dbReference type="ARBA" id="ARBA00022777"/>
    </source>
</evidence>
<dbReference type="GO" id="GO:0000155">
    <property type="term" value="F:phosphorelay sensor kinase activity"/>
    <property type="evidence" value="ECO:0007669"/>
    <property type="project" value="InterPro"/>
</dbReference>
<evidence type="ECO:0000256" key="6">
    <source>
        <dbReference type="PROSITE-ProRule" id="PRU00169"/>
    </source>
</evidence>
<dbReference type="PANTHER" id="PTHR43065">
    <property type="entry name" value="SENSOR HISTIDINE KINASE"/>
    <property type="match status" value="1"/>
</dbReference>
<dbReference type="Pfam" id="PF00512">
    <property type="entry name" value="HisKA"/>
    <property type="match status" value="1"/>
</dbReference>
<dbReference type="RefSeq" id="WP_246907203.1">
    <property type="nucleotide sequence ID" value="NZ_JALJRB010000010.1"/>
</dbReference>
<dbReference type="AlphaFoldDB" id="A0AA41UL32"/>
<feature type="domain" description="Histidine kinase" evidence="8">
    <location>
        <begin position="456"/>
        <end position="679"/>
    </location>
</feature>
<dbReference type="Gene3D" id="3.30.450.20">
    <property type="entry name" value="PAS domain"/>
    <property type="match status" value="2"/>
</dbReference>
<dbReference type="Gene3D" id="3.40.50.2300">
    <property type="match status" value="1"/>
</dbReference>
<accession>A0AA41UL32</accession>
<evidence type="ECO:0000313" key="11">
    <source>
        <dbReference type="EMBL" id="MCJ8501061.1"/>
    </source>
</evidence>
<reference evidence="11" key="1">
    <citation type="submission" date="2022-04" db="EMBL/GenBank/DDBJ databases">
        <title>Desulfatitalea alkaliphila sp. nov., a novel anaerobic sulfate-reducing bacterium isolated from terrestrial mud volcano, Taman Peninsula, Russia.</title>
        <authorList>
            <person name="Khomyakova M.A."/>
            <person name="Merkel A.Y."/>
            <person name="Slobodkin A.I."/>
        </authorList>
    </citation>
    <scope>NUCLEOTIDE SEQUENCE</scope>
    <source>
        <strain evidence="11">M08but</strain>
    </source>
</reference>
<protein>
    <recommendedName>
        <fullName evidence="2">histidine kinase</fullName>
        <ecNumber evidence="2">2.7.13.3</ecNumber>
    </recommendedName>
</protein>
<gene>
    <name evidence="11" type="ORF">MRX98_10800</name>
</gene>
<dbReference type="Proteomes" id="UP001165427">
    <property type="component" value="Unassembled WGS sequence"/>
</dbReference>
<dbReference type="CDD" id="cd00082">
    <property type="entry name" value="HisKA"/>
    <property type="match status" value="1"/>
</dbReference>
<dbReference type="PROSITE" id="PS50109">
    <property type="entry name" value="HIS_KIN"/>
    <property type="match status" value="1"/>
</dbReference>
<evidence type="ECO:0000256" key="4">
    <source>
        <dbReference type="ARBA" id="ARBA00022679"/>
    </source>
</evidence>
<evidence type="ECO:0000313" key="12">
    <source>
        <dbReference type="Proteomes" id="UP001165427"/>
    </source>
</evidence>
<dbReference type="EMBL" id="JALJRB010000010">
    <property type="protein sequence ID" value="MCJ8501061.1"/>
    <property type="molecule type" value="Genomic_DNA"/>
</dbReference>
<dbReference type="SUPFAM" id="SSF52172">
    <property type="entry name" value="CheY-like"/>
    <property type="match status" value="1"/>
</dbReference>
<evidence type="ECO:0000259" key="9">
    <source>
        <dbReference type="PROSITE" id="PS50110"/>
    </source>
</evidence>
<dbReference type="PANTHER" id="PTHR43065:SF42">
    <property type="entry name" value="TWO-COMPONENT SENSOR PPRA"/>
    <property type="match status" value="1"/>
</dbReference>
<dbReference type="InterPro" id="IPR036097">
    <property type="entry name" value="HisK_dim/P_sf"/>
</dbReference>
<dbReference type="Pfam" id="PF02518">
    <property type="entry name" value="HATPase_c"/>
    <property type="match status" value="1"/>
</dbReference>
<dbReference type="InterPro" id="IPR029016">
    <property type="entry name" value="GAF-like_dom_sf"/>
</dbReference>
<feature type="domain" description="PAS" evidence="10">
    <location>
        <begin position="312"/>
        <end position="381"/>
    </location>
</feature>
<dbReference type="InterPro" id="IPR035965">
    <property type="entry name" value="PAS-like_dom_sf"/>
</dbReference>
<dbReference type="Gene3D" id="3.30.450.40">
    <property type="match status" value="1"/>
</dbReference>
<feature type="domain" description="Response regulatory" evidence="9">
    <location>
        <begin position="700"/>
        <end position="816"/>
    </location>
</feature>
<evidence type="ECO:0000259" key="8">
    <source>
        <dbReference type="PROSITE" id="PS50109"/>
    </source>
</evidence>
<evidence type="ECO:0000256" key="3">
    <source>
        <dbReference type="ARBA" id="ARBA00022553"/>
    </source>
</evidence>
<keyword evidence="3 6" id="KW-0597">Phosphoprotein</keyword>
<dbReference type="InterPro" id="IPR005467">
    <property type="entry name" value="His_kinase_dom"/>
</dbReference>
<feature type="domain" description="PAS" evidence="10">
    <location>
        <begin position="14"/>
        <end position="56"/>
    </location>
</feature>
<dbReference type="SUPFAM" id="SSF55785">
    <property type="entry name" value="PYP-like sensor domain (PAS domain)"/>
    <property type="match status" value="2"/>
</dbReference>
<dbReference type="PRINTS" id="PR00344">
    <property type="entry name" value="BCTRLSENSOR"/>
</dbReference>
<dbReference type="InterPro" id="IPR000014">
    <property type="entry name" value="PAS"/>
</dbReference>
<dbReference type="SMART" id="SM00448">
    <property type="entry name" value="REC"/>
    <property type="match status" value="1"/>
</dbReference>
<keyword evidence="4" id="KW-0808">Transferase</keyword>
<dbReference type="InterPro" id="IPR003661">
    <property type="entry name" value="HisK_dim/P_dom"/>
</dbReference>
<dbReference type="InterPro" id="IPR003018">
    <property type="entry name" value="GAF"/>
</dbReference>
<dbReference type="EC" id="2.7.13.3" evidence="2"/>
<dbReference type="Pfam" id="PF00072">
    <property type="entry name" value="Response_reg"/>
    <property type="match status" value="1"/>
</dbReference>
<dbReference type="InterPro" id="IPR001789">
    <property type="entry name" value="Sig_transdc_resp-reg_receiver"/>
</dbReference>
<dbReference type="InterPro" id="IPR003594">
    <property type="entry name" value="HATPase_dom"/>
</dbReference>
<dbReference type="SUPFAM" id="SSF47384">
    <property type="entry name" value="Homodimeric domain of signal transducing histidine kinase"/>
    <property type="match status" value="1"/>
</dbReference>
<evidence type="ECO:0000256" key="1">
    <source>
        <dbReference type="ARBA" id="ARBA00000085"/>
    </source>
</evidence>
<dbReference type="Pfam" id="PF13185">
    <property type="entry name" value="GAF_2"/>
    <property type="match status" value="1"/>
</dbReference>
<dbReference type="InterPro" id="IPR004358">
    <property type="entry name" value="Sig_transdc_His_kin-like_C"/>
</dbReference>
<feature type="coiled-coil region" evidence="7">
    <location>
        <begin position="420"/>
        <end position="450"/>
    </location>
</feature>
<dbReference type="Gene3D" id="1.10.287.130">
    <property type="match status" value="1"/>
</dbReference>
<dbReference type="Pfam" id="PF13188">
    <property type="entry name" value="PAS_8"/>
    <property type="match status" value="1"/>
</dbReference>
<dbReference type="PROSITE" id="PS50112">
    <property type="entry name" value="PAS"/>
    <property type="match status" value="2"/>
</dbReference>
<proteinExistence type="predicted"/>
<keyword evidence="7" id="KW-0175">Coiled coil</keyword>
<keyword evidence="12" id="KW-1185">Reference proteome</keyword>
<keyword evidence="5" id="KW-0418">Kinase</keyword>
<dbReference type="SMART" id="SM00388">
    <property type="entry name" value="HisKA"/>
    <property type="match status" value="1"/>
</dbReference>
<dbReference type="SUPFAM" id="SSF55781">
    <property type="entry name" value="GAF domain-like"/>
    <property type="match status" value="1"/>
</dbReference>
<organism evidence="11 12">
    <name type="scientific">Desulfatitalea alkaliphila</name>
    <dbReference type="NCBI Taxonomy" id="2929485"/>
    <lineage>
        <taxon>Bacteria</taxon>
        <taxon>Pseudomonadati</taxon>
        <taxon>Thermodesulfobacteriota</taxon>
        <taxon>Desulfobacteria</taxon>
        <taxon>Desulfobacterales</taxon>
        <taxon>Desulfosarcinaceae</taxon>
        <taxon>Desulfatitalea</taxon>
    </lineage>
</organism>
<evidence type="ECO:0000256" key="2">
    <source>
        <dbReference type="ARBA" id="ARBA00012438"/>
    </source>
</evidence>
<comment type="catalytic activity">
    <reaction evidence="1">
        <text>ATP + protein L-histidine = ADP + protein N-phospho-L-histidine.</text>
        <dbReference type="EC" id="2.7.13.3"/>
    </reaction>
</comment>
<dbReference type="Pfam" id="PF13426">
    <property type="entry name" value="PAS_9"/>
    <property type="match status" value="1"/>
</dbReference>
<evidence type="ECO:0000259" key="10">
    <source>
        <dbReference type="PROSITE" id="PS50112"/>
    </source>
</evidence>
<evidence type="ECO:0000256" key="7">
    <source>
        <dbReference type="SAM" id="Coils"/>
    </source>
</evidence>
<feature type="modified residue" description="4-aspartylphosphate" evidence="6">
    <location>
        <position position="751"/>
    </location>
</feature>
<dbReference type="InterPro" id="IPR011006">
    <property type="entry name" value="CheY-like_superfamily"/>
</dbReference>
<dbReference type="Gene3D" id="3.30.565.10">
    <property type="entry name" value="Histidine kinase-like ATPase, C-terminal domain"/>
    <property type="match status" value="1"/>
</dbReference>
<dbReference type="SMART" id="SM00091">
    <property type="entry name" value="PAS"/>
    <property type="match status" value="2"/>
</dbReference>
<dbReference type="PROSITE" id="PS50110">
    <property type="entry name" value="RESPONSE_REGULATORY"/>
    <property type="match status" value="1"/>
</dbReference>
<comment type="caution">
    <text evidence="11">The sequence shown here is derived from an EMBL/GenBank/DDBJ whole genome shotgun (WGS) entry which is preliminary data.</text>
</comment>
<name>A0AA41UL32_9BACT</name>
<dbReference type="SMART" id="SM00387">
    <property type="entry name" value="HATPase_c"/>
    <property type="match status" value="1"/>
</dbReference>
<dbReference type="InterPro" id="IPR036890">
    <property type="entry name" value="HATPase_C_sf"/>
</dbReference>
<dbReference type="NCBIfam" id="TIGR00229">
    <property type="entry name" value="sensory_box"/>
    <property type="match status" value="2"/>
</dbReference>
<dbReference type="CDD" id="cd00130">
    <property type="entry name" value="PAS"/>
    <property type="match status" value="2"/>
</dbReference>
<sequence>MHPGDPSTHDLDVGYDALKTILETIPVGILLGDTRGRTLYVNRKFVDLFGYTIEDIPDQEAWWPAAYPDAGLRVDARRQWAAAAAEAQRNRSETPPMIFPVRCKDGGMREIEFRMAATDTLHVVVFTDIGERLVAARERRTNEQRTAGLLALSQMTDQPENVITDFALEQAVALTNSRIGYLAFVNEDETVMTMYSWSREAMQTCNALDKKVHYKVAETGLWGEAIRQRKPVITNDYAAPNAFKKGYPEGHLPISRHMNLPVLEEGRIVLVAGVGNKPAPYDESDVQQLTLLMDGLWKIIRTKRVEQALRESQARFAKAFLSSPAPLVISEIDSGRFIDVNDCWVRMLGHSREELLGHTSKEVGIWADPADRDRMVALLRQKGAIKEAPVQFVSKSGERIHALWSTETITLDGRPVMLSLIYDETERKRAETEKERLQAQLLQVQKLESVGRLAGGVAHDFNNMLGVILGHAELAMSRTAPGEPIHEDLTEIHAAAGRSAELTRQLLTFARKQTVRPRVLDLNAVVEAALKMLRRLIGEAIALEWHPAGGLWPVKVDPTQIDQVLANLCVNARDAIDGLGTITITTENVTLDGEPSADPEVPLFGDFVRLSVRDDGCGMDRATIDNLFDPFFTTKPVGLGTGLGLATVYGVVKQNSGFIQVHSAPGQGATLAIHLPRCTTPDRPAAAVQPKADPGDGRETILLVEDEPSVLRMTTLMLQRLGYTVLPAGTPGAAIEQARAHAGRIDLLMTDVVMPEMNGRDLAEHLLSLYPEMRRLFMSGYTADVIAHQGVLEAGVSFIQKPFSLQKLAHWVRRALEGEVRS</sequence>
<dbReference type="SUPFAM" id="SSF55874">
    <property type="entry name" value="ATPase domain of HSP90 chaperone/DNA topoisomerase II/histidine kinase"/>
    <property type="match status" value="1"/>
</dbReference>